<proteinExistence type="predicted"/>
<feature type="region of interest" description="Disordered" evidence="1">
    <location>
        <begin position="103"/>
        <end position="136"/>
    </location>
</feature>
<dbReference type="EMBL" id="BMAU01021370">
    <property type="protein sequence ID" value="GFY25119.1"/>
    <property type="molecule type" value="Genomic_DNA"/>
</dbReference>
<dbReference type="Proteomes" id="UP000887159">
    <property type="component" value="Unassembled WGS sequence"/>
</dbReference>
<evidence type="ECO:0000256" key="1">
    <source>
        <dbReference type="SAM" id="MobiDB-lite"/>
    </source>
</evidence>
<comment type="caution">
    <text evidence="2">The sequence shown here is derived from an EMBL/GenBank/DDBJ whole genome shotgun (WGS) entry which is preliminary data.</text>
</comment>
<name>A0A8X6VZ46_TRICX</name>
<reference evidence="2" key="1">
    <citation type="submission" date="2020-08" db="EMBL/GenBank/DDBJ databases">
        <title>Multicomponent nature underlies the extraordinary mechanical properties of spider dragline silk.</title>
        <authorList>
            <person name="Kono N."/>
            <person name="Nakamura H."/>
            <person name="Mori M."/>
            <person name="Yoshida Y."/>
            <person name="Ohtoshi R."/>
            <person name="Malay A.D."/>
            <person name="Moran D.A.P."/>
            <person name="Tomita M."/>
            <person name="Numata K."/>
            <person name="Arakawa K."/>
        </authorList>
    </citation>
    <scope>NUCLEOTIDE SEQUENCE</scope>
</reference>
<keyword evidence="3" id="KW-1185">Reference proteome</keyword>
<accession>A0A8X6VZ46</accession>
<protein>
    <submittedName>
        <fullName evidence="2">Uncharacterized protein</fullName>
    </submittedName>
</protein>
<sequence>MISPWIWTFQNATLPKSGNSTPERPTSCARLEVTKADIRRYTLIVQGFENMISSLRHSNAQDEHDPTFVEMVKQCSMYEDLLEKAVSEFGDLSYCDTPGCPVHEPHTSSSVKSQPTKRKDEDGFTSPLLEKSLKIT</sequence>
<evidence type="ECO:0000313" key="3">
    <source>
        <dbReference type="Proteomes" id="UP000887159"/>
    </source>
</evidence>
<evidence type="ECO:0000313" key="2">
    <source>
        <dbReference type="EMBL" id="GFY25119.1"/>
    </source>
</evidence>
<dbReference type="AlphaFoldDB" id="A0A8X6VZ46"/>
<gene>
    <name evidence="2" type="ORF">TNCV_2693101</name>
</gene>
<organism evidence="2 3">
    <name type="scientific">Trichonephila clavipes</name>
    <name type="common">Golden silk orbweaver</name>
    <name type="synonym">Nephila clavipes</name>
    <dbReference type="NCBI Taxonomy" id="2585209"/>
    <lineage>
        <taxon>Eukaryota</taxon>
        <taxon>Metazoa</taxon>
        <taxon>Ecdysozoa</taxon>
        <taxon>Arthropoda</taxon>
        <taxon>Chelicerata</taxon>
        <taxon>Arachnida</taxon>
        <taxon>Araneae</taxon>
        <taxon>Araneomorphae</taxon>
        <taxon>Entelegynae</taxon>
        <taxon>Araneoidea</taxon>
        <taxon>Nephilidae</taxon>
        <taxon>Trichonephila</taxon>
    </lineage>
</organism>